<dbReference type="GO" id="GO:0008270">
    <property type="term" value="F:zinc ion binding"/>
    <property type="evidence" value="ECO:0007669"/>
    <property type="project" value="UniProtKB-KW"/>
</dbReference>
<dbReference type="Pfam" id="PF00622">
    <property type="entry name" value="SPRY"/>
    <property type="match status" value="1"/>
</dbReference>
<dbReference type="FunCoup" id="A0A6J2WMZ6">
    <property type="interactions" value="141"/>
</dbReference>
<dbReference type="InterPro" id="IPR003877">
    <property type="entry name" value="SPRY_dom"/>
</dbReference>
<dbReference type="PANTHER" id="PTHR25465:SF80">
    <property type="entry name" value="TRIPARTITE MOTIF-CONTAINING PROTEIN 16-LIKE"/>
    <property type="match status" value="1"/>
</dbReference>
<dbReference type="InterPro" id="IPR043136">
    <property type="entry name" value="B30.2/SPRY_sf"/>
</dbReference>
<evidence type="ECO:0000259" key="5">
    <source>
        <dbReference type="PROSITE" id="PS50188"/>
    </source>
</evidence>
<dbReference type="SUPFAM" id="SSF49899">
    <property type="entry name" value="Concanavalin A-like lectins/glucanases"/>
    <property type="match status" value="1"/>
</dbReference>
<feature type="region of interest" description="Disordered" evidence="4">
    <location>
        <begin position="1"/>
        <end position="79"/>
    </location>
</feature>
<dbReference type="SMART" id="SM00589">
    <property type="entry name" value="PRY"/>
    <property type="match status" value="1"/>
</dbReference>
<evidence type="ECO:0000256" key="1">
    <source>
        <dbReference type="ARBA" id="ARBA00022723"/>
    </source>
</evidence>
<sequence>MWKNMLANNQKDNSRQQTLTESFQRHGKPPADNAKGIREDREEEGQFDSSTVAMPSNSANPNAIMPQPKTPGKSHLQTPASAPATVTILIILIRFDSLKLPPYVPDIPEPTTRAELMKYWIPLSLDDRTAQKLLWLSEGGAKVSRMSEEVCPVLDRPERFEHSPQVLCKEGLLGQRGYWEVDYEGWVVIGAVCESVGRKAQDGPCGLGENDVSWGVGWAGSSYHAWHNSENTEIHAPFCPIMGVYLDQPAGIIKFFMVQSSEDGTKEVQLLHHYKTTVKERILPGFWVGRKSFCWIRKKDQ</sequence>
<dbReference type="Proteomes" id="UP000504632">
    <property type="component" value="Chromosome 13"/>
</dbReference>
<keyword evidence="1" id="KW-0479">Metal-binding</keyword>
<dbReference type="InterPro" id="IPR003879">
    <property type="entry name" value="Butyrophylin_SPRY"/>
</dbReference>
<reference evidence="7" key="1">
    <citation type="submission" date="2025-08" db="UniProtKB">
        <authorList>
            <consortium name="RefSeq"/>
        </authorList>
    </citation>
    <scope>IDENTIFICATION</scope>
</reference>
<proteinExistence type="predicted"/>
<accession>A0A6J2WMZ6</accession>
<evidence type="ECO:0000256" key="4">
    <source>
        <dbReference type="SAM" id="MobiDB-lite"/>
    </source>
</evidence>
<dbReference type="Gene3D" id="2.60.120.920">
    <property type="match status" value="1"/>
</dbReference>
<feature type="compositionally biased region" description="Polar residues" evidence="4">
    <location>
        <begin position="47"/>
        <end position="61"/>
    </location>
</feature>
<dbReference type="InterPro" id="IPR013320">
    <property type="entry name" value="ConA-like_dom_sf"/>
</dbReference>
<keyword evidence="3" id="KW-0862">Zinc</keyword>
<dbReference type="InterPro" id="IPR051051">
    <property type="entry name" value="E3_ubiq-ligase_TRIM/RNF"/>
</dbReference>
<protein>
    <submittedName>
        <fullName evidence="7">Tripartite motif-containing protein 16-like protein</fullName>
    </submittedName>
</protein>
<dbReference type="GeneID" id="115826100"/>
<dbReference type="RefSeq" id="XP_030645638.1">
    <property type="nucleotide sequence ID" value="XM_030789778.1"/>
</dbReference>
<dbReference type="SMART" id="SM00449">
    <property type="entry name" value="SPRY"/>
    <property type="match status" value="1"/>
</dbReference>
<evidence type="ECO:0000313" key="6">
    <source>
        <dbReference type="Proteomes" id="UP000504632"/>
    </source>
</evidence>
<organism evidence="6 7">
    <name type="scientific">Chanos chanos</name>
    <name type="common">Milkfish</name>
    <name type="synonym">Mugil chanos</name>
    <dbReference type="NCBI Taxonomy" id="29144"/>
    <lineage>
        <taxon>Eukaryota</taxon>
        <taxon>Metazoa</taxon>
        <taxon>Chordata</taxon>
        <taxon>Craniata</taxon>
        <taxon>Vertebrata</taxon>
        <taxon>Euteleostomi</taxon>
        <taxon>Actinopterygii</taxon>
        <taxon>Neopterygii</taxon>
        <taxon>Teleostei</taxon>
        <taxon>Ostariophysi</taxon>
        <taxon>Gonorynchiformes</taxon>
        <taxon>Chanidae</taxon>
        <taxon>Chanos</taxon>
    </lineage>
</organism>
<dbReference type="AlphaFoldDB" id="A0A6J2WMZ6"/>
<keyword evidence="6" id="KW-1185">Reference proteome</keyword>
<dbReference type="InParanoid" id="A0A6J2WMZ6"/>
<dbReference type="PROSITE" id="PS50188">
    <property type="entry name" value="B302_SPRY"/>
    <property type="match status" value="1"/>
</dbReference>
<dbReference type="PANTHER" id="PTHR25465">
    <property type="entry name" value="B-BOX DOMAIN CONTAINING"/>
    <property type="match status" value="1"/>
</dbReference>
<name>A0A6J2WMZ6_CHACN</name>
<feature type="compositionally biased region" description="Polar residues" evidence="4">
    <location>
        <begin position="1"/>
        <end position="22"/>
    </location>
</feature>
<keyword evidence="2" id="KW-0863">Zinc-finger</keyword>
<evidence type="ECO:0000313" key="7">
    <source>
        <dbReference type="RefSeq" id="XP_030645638.1"/>
    </source>
</evidence>
<dbReference type="PRINTS" id="PR01407">
    <property type="entry name" value="BUTYPHLNCDUF"/>
</dbReference>
<gene>
    <name evidence="7" type="primary">LOC115826100</name>
</gene>
<feature type="domain" description="B30.2/SPRY" evidence="5">
    <location>
        <begin position="103"/>
        <end position="301"/>
    </location>
</feature>
<evidence type="ECO:0000256" key="3">
    <source>
        <dbReference type="ARBA" id="ARBA00022833"/>
    </source>
</evidence>
<dbReference type="InterPro" id="IPR006574">
    <property type="entry name" value="PRY"/>
</dbReference>
<dbReference type="InterPro" id="IPR001870">
    <property type="entry name" value="B30.2/SPRY"/>
</dbReference>
<dbReference type="OrthoDB" id="8719929at2759"/>
<dbReference type="GO" id="GO:0005737">
    <property type="term" value="C:cytoplasm"/>
    <property type="evidence" value="ECO:0007669"/>
    <property type="project" value="UniProtKB-ARBA"/>
</dbReference>
<evidence type="ECO:0000256" key="2">
    <source>
        <dbReference type="ARBA" id="ARBA00022771"/>
    </source>
</evidence>
<dbReference type="Pfam" id="PF13765">
    <property type="entry name" value="PRY"/>
    <property type="match status" value="1"/>
</dbReference>